<feature type="transmembrane region" description="Helical" evidence="5">
    <location>
        <begin position="128"/>
        <end position="145"/>
    </location>
</feature>
<evidence type="ECO:0000256" key="5">
    <source>
        <dbReference type="SAM" id="Phobius"/>
    </source>
</evidence>
<dbReference type="InterPro" id="IPR051533">
    <property type="entry name" value="WaaL-like"/>
</dbReference>
<dbReference type="PANTHER" id="PTHR37422:SF23">
    <property type="entry name" value="TEICHURONIC ACID BIOSYNTHESIS PROTEIN TUAE"/>
    <property type="match status" value="1"/>
</dbReference>
<sequence length="873" mass="92284">MPRASRSASRFTLFAEAALAALVVGCPLALGGAAGWLLGPLVLLSGAAAVLAAIGAKRQGQSLRVPLLAVPLAAGAALCAVQLVPLPEGLLRLLSPEAAALREFALVPLGLEGARPVSLDPSATWRELAKHLAYLLAFLAAVQVCRSRSSRERLLAAVVLTGAGLTVVGLGHALLGVKSLFGLLSWTHARPPLVTPFGNPNHLAGFLALASTVGVGLALTRRQQSRTWPYALAAGLSGLGVVLSLSRGGIAFFAFGQVLLAVLLLRRRHAAGEGAPPVWARSTAALLGLLGVLMVGAYAAAEGLWAEARTADSVEKLRQSKVAQWPMLSGAARAFPMLGMGRGAFEVAFPRYQTEPNPNTFTHPENAVLQVATELGALGLVLLAVAVWAFLRLLRREGLEMVDLAVLAGVAALGLHDLFDFSLELPACAVAALVALGAVARPRERASTVEQGWCAKPAGAALGMGLSLTVVALVALVPGRHRVADAEAELARLVTSGASARDVHARGLALVDRHPSDYLLYRLMASAHAARGREGAGEALALVNRALYLAPLDASSHRVAARALLALGRSAQGFLEYRLAHEAGDSTVLLGEALPQVESLASLTVLTPEAPATAVRLLDSLANTPGRLELALAYSRWARERFEGGPEAAALWAREARLQLRKGALEVADAACARVERLAPDALETHLLRAEVLRAQGRRQDALQALERLLARFPGNVALSFQLAAQQLDAGLTRRAKDTLQALAPFITDYAQRARLLSMEAACLEREGLLSHALERRQTAARLAPGAEAFFAVARTQEALRRYDAAARSVHEGMRHLPAGARTEARAWAARLEGAERERVDARRKALVDDPRAAELEYLLRNPDEDGEARDAQ</sequence>
<feature type="transmembrane region" description="Helical" evidence="5">
    <location>
        <begin position="36"/>
        <end position="55"/>
    </location>
</feature>
<keyword evidence="4 5" id="KW-0472">Membrane</keyword>
<dbReference type="InterPro" id="IPR007016">
    <property type="entry name" value="O-antigen_ligase-rel_domated"/>
</dbReference>
<dbReference type="AlphaFoldDB" id="A0A250JPG1"/>
<feature type="transmembrane region" description="Helical" evidence="5">
    <location>
        <begin position="278"/>
        <end position="301"/>
    </location>
</feature>
<evidence type="ECO:0000256" key="4">
    <source>
        <dbReference type="ARBA" id="ARBA00023136"/>
    </source>
</evidence>
<evidence type="ECO:0000313" key="8">
    <source>
        <dbReference type="Proteomes" id="UP000217343"/>
    </source>
</evidence>
<dbReference type="Gene3D" id="1.25.40.10">
    <property type="entry name" value="Tetratricopeptide repeat domain"/>
    <property type="match status" value="1"/>
</dbReference>
<dbReference type="Pfam" id="PF14559">
    <property type="entry name" value="TPR_19"/>
    <property type="match status" value="1"/>
</dbReference>
<feature type="transmembrane region" description="Helical" evidence="5">
    <location>
        <begin position="421"/>
        <end position="440"/>
    </location>
</feature>
<accession>A0A250JPG1</accession>
<feature type="transmembrane region" description="Helical" evidence="5">
    <location>
        <begin position="227"/>
        <end position="243"/>
    </location>
</feature>
<feature type="transmembrane region" description="Helical" evidence="5">
    <location>
        <begin position="367"/>
        <end position="391"/>
    </location>
</feature>
<comment type="subcellular location">
    <subcellularLocation>
        <location evidence="1">Membrane</location>
        <topology evidence="1">Multi-pass membrane protein</topology>
    </subcellularLocation>
</comment>
<dbReference type="Proteomes" id="UP000217343">
    <property type="component" value="Chromosome"/>
</dbReference>
<keyword evidence="3 5" id="KW-1133">Transmembrane helix</keyword>
<feature type="transmembrane region" description="Helical" evidence="5">
    <location>
        <begin position="154"/>
        <end position="181"/>
    </location>
</feature>
<dbReference type="GO" id="GO:0016020">
    <property type="term" value="C:membrane"/>
    <property type="evidence" value="ECO:0007669"/>
    <property type="project" value="UniProtKB-SubCell"/>
</dbReference>
<evidence type="ECO:0000256" key="1">
    <source>
        <dbReference type="ARBA" id="ARBA00004141"/>
    </source>
</evidence>
<dbReference type="PANTHER" id="PTHR37422">
    <property type="entry name" value="TEICHURONIC ACID BIOSYNTHESIS PROTEIN TUAE"/>
    <property type="match status" value="1"/>
</dbReference>
<name>A0A250JPG1_9BACT</name>
<dbReference type="RefSeq" id="WP_013935769.1">
    <property type="nucleotide sequence ID" value="NZ_CP022203.1"/>
</dbReference>
<protein>
    <submittedName>
        <fullName evidence="7">Polymerase</fullName>
    </submittedName>
</protein>
<proteinExistence type="predicted"/>
<dbReference type="Pfam" id="PF04932">
    <property type="entry name" value="Wzy_C"/>
    <property type="match status" value="1"/>
</dbReference>
<evidence type="ECO:0000259" key="6">
    <source>
        <dbReference type="Pfam" id="PF04932"/>
    </source>
</evidence>
<feature type="transmembrane region" description="Helical" evidence="5">
    <location>
        <begin position="249"/>
        <end position="266"/>
    </location>
</feature>
<evidence type="ECO:0000256" key="2">
    <source>
        <dbReference type="ARBA" id="ARBA00022692"/>
    </source>
</evidence>
<reference evidence="7 8" key="1">
    <citation type="submission" date="2017-06" db="EMBL/GenBank/DDBJ databases">
        <title>Sequencing and comparative analysis of myxobacterial genomes.</title>
        <authorList>
            <person name="Rupp O."/>
            <person name="Goesmann A."/>
            <person name="Sogaard-Andersen L."/>
        </authorList>
    </citation>
    <scope>NUCLEOTIDE SEQUENCE [LARGE SCALE GENOMIC DNA]</scope>
    <source>
        <strain evidence="7 8">DSM 14697</strain>
    </source>
</reference>
<dbReference type="EMBL" id="CP022203">
    <property type="protein sequence ID" value="ATB45500.1"/>
    <property type="molecule type" value="Genomic_DNA"/>
</dbReference>
<dbReference type="InterPro" id="IPR011990">
    <property type="entry name" value="TPR-like_helical_dom_sf"/>
</dbReference>
<organism evidence="7 8">
    <name type="scientific">Corallococcus macrosporus DSM 14697</name>
    <dbReference type="NCBI Taxonomy" id="1189310"/>
    <lineage>
        <taxon>Bacteria</taxon>
        <taxon>Pseudomonadati</taxon>
        <taxon>Myxococcota</taxon>
        <taxon>Myxococcia</taxon>
        <taxon>Myxococcales</taxon>
        <taxon>Cystobacterineae</taxon>
        <taxon>Myxococcaceae</taxon>
        <taxon>Corallococcus</taxon>
    </lineage>
</organism>
<dbReference type="KEGG" id="mmas:MYMAC_001085"/>
<evidence type="ECO:0000256" key="3">
    <source>
        <dbReference type="ARBA" id="ARBA00022989"/>
    </source>
</evidence>
<feature type="domain" description="O-antigen ligase-related" evidence="6">
    <location>
        <begin position="233"/>
        <end position="383"/>
    </location>
</feature>
<feature type="transmembrane region" description="Helical" evidence="5">
    <location>
        <begin position="201"/>
        <end position="220"/>
    </location>
</feature>
<feature type="transmembrane region" description="Helical" evidence="5">
    <location>
        <begin position="12"/>
        <end position="30"/>
    </location>
</feature>
<dbReference type="SUPFAM" id="SSF48452">
    <property type="entry name" value="TPR-like"/>
    <property type="match status" value="1"/>
</dbReference>
<dbReference type="OrthoDB" id="5487651at2"/>
<gene>
    <name evidence="7" type="ORF">MYMAC_001085</name>
</gene>
<keyword evidence="8" id="KW-1185">Reference proteome</keyword>
<feature type="transmembrane region" description="Helical" evidence="5">
    <location>
        <begin position="67"/>
        <end position="86"/>
    </location>
</feature>
<feature type="transmembrane region" description="Helical" evidence="5">
    <location>
        <begin position="460"/>
        <end position="479"/>
    </location>
</feature>
<evidence type="ECO:0000313" key="7">
    <source>
        <dbReference type="EMBL" id="ATB45500.1"/>
    </source>
</evidence>
<feature type="transmembrane region" description="Helical" evidence="5">
    <location>
        <begin position="398"/>
        <end position="415"/>
    </location>
</feature>
<keyword evidence="2 5" id="KW-0812">Transmembrane</keyword>